<reference evidence="2" key="1">
    <citation type="submission" date="2022-03" db="EMBL/GenBank/DDBJ databases">
        <title>Genomic analyses of argali, domestic sheep and their hybrids provide insights into chromosomal evolution, heterosis and genetic basis of agronomic traits.</title>
        <authorList>
            <person name="Li M."/>
        </authorList>
    </citation>
    <scope>NUCLEOTIDE SEQUENCE</scope>
    <source>
        <strain evidence="2">CAU-MHL-2022a</strain>
        <tissue evidence="2">Skin</tissue>
    </source>
</reference>
<dbReference type="EMBL" id="JAKZEL010000001">
    <property type="protein sequence ID" value="KAI4548830.1"/>
    <property type="molecule type" value="Genomic_DNA"/>
</dbReference>
<keyword evidence="3" id="KW-1185">Reference proteome</keyword>
<evidence type="ECO:0000313" key="2">
    <source>
        <dbReference type="EMBL" id="KAI4548830.1"/>
    </source>
</evidence>
<sequence length="81" mass="9336">MVEAEHEENPAQGKTHHAGNWDSEKQTQQKAHMAQSQIPEDLWLRSTSYNMQCQFNKDIKLELTTKNITSLDGHRNKDSEA</sequence>
<proteinExistence type="predicted"/>
<dbReference type="Proteomes" id="UP001214576">
    <property type="component" value="Unassembled WGS sequence"/>
</dbReference>
<evidence type="ECO:0000313" key="3">
    <source>
        <dbReference type="Proteomes" id="UP001214576"/>
    </source>
</evidence>
<gene>
    <name evidence="2" type="ORF">MG293_001160</name>
</gene>
<evidence type="ECO:0000256" key="1">
    <source>
        <dbReference type="SAM" id="MobiDB-lite"/>
    </source>
</evidence>
<feature type="region of interest" description="Disordered" evidence="1">
    <location>
        <begin position="1"/>
        <end position="39"/>
    </location>
</feature>
<comment type="caution">
    <text evidence="2">The sequence shown here is derived from an EMBL/GenBank/DDBJ whole genome shotgun (WGS) entry which is preliminary data.</text>
</comment>
<name>A0AAD4YFD6_OVIAM</name>
<feature type="compositionally biased region" description="Polar residues" evidence="1">
    <location>
        <begin position="28"/>
        <end position="38"/>
    </location>
</feature>
<organism evidence="2 3">
    <name type="scientific">Ovis ammon polii</name>
    <dbReference type="NCBI Taxonomy" id="230172"/>
    <lineage>
        <taxon>Eukaryota</taxon>
        <taxon>Metazoa</taxon>
        <taxon>Chordata</taxon>
        <taxon>Craniata</taxon>
        <taxon>Vertebrata</taxon>
        <taxon>Euteleostomi</taxon>
        <taxon>Mammalia</taxon>
        <taxon>Eutheria</taxon>
        <taxon>Laurasiatheria</taxon>
        <taxon>Artiodactyla</taxon>
        <taxon>Ruminantia</taxon>
        <taxon>Pecora</taxon>
        <taxon>Bovidae</taxon>
        <taxon>Caprinae</taxon>
        <taxon>Ovis</taxon>
    </lineage>
</organism>
<protein>
    <submittedName>
        <fullName evidence="2">Uncharacterized protein</fullName>
    </submittedName>
</protein>
<accession>A0AAD4YFD6</accession>
<dbReference type="AlphaFoldDB" id="A0AAD4YFD6"/>